<evidence type="ECO:0000313" key="2">
    <source>
        <dbReference type="EMBL" id="CAB3754648.1"/>
    </source>
</evidence>
<keyword evidence="3" id="KW-1185">Reference proteome</keyword>
<dbReference type="AlphaFoldDB" id="A0A6J5DKN8"/>
<dbReference type="RefSeq" id="WP_175110721.1">
    <property type="nucleotide sequence ID" value="NZ_CADIKF010000012.1"/>
</dbReference>
<keyword evidence="1" id="KW-0732">Signal</keyword>
<dbReference type="PROSITE" id="PS51257">
    <property type="entry name" value="PROKAR_LIPOPROTEIN"/>
    <property type="match status" value="1"/>
</dbReference>
<sequence>MRAYLCVLLFVASFLIAGCNTPPIPPGKPVDIPTALKQVMDGLCDAKKDLVARQQDAGVALDSITVELDLTVDGTKNPPVAVAPDIQFIPTVSYGQIITATKGSRLTLSFRNTGTHGASGGVECHGSRPAN</sequence>
<accession>A0A6J5DKN8</accession>
<evidence type="ECO:0008006" key="4">
    <source>
        <dbReference type="Google" id="ProtNLM"/>
    </source>
</evidence>
<gene>
    <name evidence="2" type="ORF">LMG29739_01985</name>
</gene>
<evidence type="ECO:0000313" key="3">
    <source>
        <dbReference type="Proteomes" id="UP000494329"/>
    </source>
</evidence>
<reference evidence="2 3" key="1">
    <citation type="submission" date="2020-04" db="EMBL/GenBank/DDBJ databases">
        <authorList>
            <person name="De Canck E."/>
        </authorList>
    </citation>
    <scope>NUCLEOTIDE SEQUENCE [LARGE SCALE GENOMIC DNA]</scope>
    <source>
        <strain evidence="2 3">LMG 29739</strain>
    </source>
</reference>
<proteinExistence type="predicted"/>
<feature type="signal peptide" evidence="1">
    <location>
        <begin position="1"/>
        <end position="17"/>
    </location>
</feature>
<name>A0A6J5DKN8_9BURK</name>
<dbReference type="EMBL" id="CADIKF010000012">
    <property type="protein sequence ID" value="CAB3754648.1"/>
    <property type="molecule type" value="Genomic_DNA"/>
</dbReference>
<protein>
    <recommendedName>
        <fullName evidence="4">Lipoprotein</fullName>
    </recommendedName>
</protein>
<feature type="chain" id="PRO_5026772506" description="Lipoprotein" evidence="1">
    <location>
        <begin position="18"/>
        <end position="131"/>
    </location>
</feature>
<organism evidence="2 3">
    <name type="scientific">Paraburkholderia solisilvae</name>
    <dbReference type="NCBI Taxonomy" id="624376"/>
    <lineage>
        <taxon>Bacteria</taxon>
        <taxon>Pseudomonadati</taxon>
        <taxon>Pseudomonadota</taxon>
        <taxon>Betaproteobacteria</taxon>
        <taxon>Burkholderiales</taxon>
        <taxon>Burkholderiaceae</taxon>
        <taxon>Paraburkholderia</taxon>
    </lineage>
</organism>
<dbReference type="Proteomes" id="UP000494329">
    <property type="component" value="Unassembled WGS sequence"/>
</dbReference>
<evidence type="ECO:0000256" key="1">
    <source>
        <dbReference type="SAM" id="SignalP"/>
    </source>
</evidence>